<reference evidence="1" key="1">
    <citation type="journal article" date="2023" name="Mol. Ecol. Resour.">
        <title>Chromosome-level genome assembly of a triploid poplar Populus alba 'Berolinensis'.</title>
        <authorList>
            <person name="Chen S."/>
            <person name="Yu Y."/>
            <person name="Wang X."/>
            <person name="Wang S."/>
            <person name="Zhang T."/>
            <person name="Zhou Y."/>
            <person name="He R."/>
            <person name="Meng N."/>
            <person name="Wang Y."/>
            <person name="Liu W."/>
            <person name="Liu Z."/>
            <person name="Liu J."/>
            <person name="Guo Q."/>
            <person name="Huang H."/>
            <person name="Sederoff R.R."/>
            <person name="Wang G."/>
            <person name="Qu G."/>
            <person name="Chen S."/>
        </authorList>
    </citation>
    <scope>NUCLEOTIDE SEQUENCE</scope>
    <source>
        <strain evidence="1">SC-2020</strain>
    </source>
</reference>
<comment type="caution">
    <text evidence="1">The sequence shown here is derived from an EMBL/GenBank/DDBJ whole genome shotgun (WGS) entry which is preliminary data.</text>
</comment>
<dbReference type="EMBL" id="JAQIZT010000010">
    <property type="protein sequence ID" value="KAJ6980650.1"/>
    <property type="molecule type" value="Genomic_DNA"/>
</dbReference>
<organism evidence="1 2">
    <name type="scientific">Populus alba x Populus x berolinensis</name>
    <dbReference type="NCBI Taxonomy" id="444605"/>
    <lineage>
        <taxon>Eukaryota</taxon>
        <taxon>Viridiplantae</taxon>
        <taxon>Streptophyta</taxon>
        <taxon>Embryophyta</taxon>
        <taxon>Tracheophyta</taxon>
        <taxon>Spermatophyta</taxon>
        <taxon>Magnoliopsida</taxon>
        <taxon>eudicotyledons</taxon>
        <taxon>Gunneridae</taxon>
        <taxon>Pentapetalae</taxon>
        <taxon>rosids</taxon>
        <taxon>fabids</taxon>
        <taxon>Malpighiales</taxon>
        <taxon>Salicaceae</taxon>
        <taxon>Saliceae</taxon>
        <taxon>Populus</taxon>
    </lineage>
</organism>
<gene>
    <name evidence="1" type="ORF">NC653_024096</name>
</gene>
<keyword evidence="2" id="KW-1185">Reference proteome</keyword>
<name>A0AAD6M830_9ROSI</name>
<dbReference type="Proteomes" id="UP001164929">
    <property type="component" value="Chromosome 10"/>
</dbReference>
<protein>
    <submittedName>
        <fullName evidence="1">Uncharacterized protein</fullName>
    </submittedName>
</protein>
<evidence type="ECO:0000313" key="1">
    <source>
        <dbReference type="EMBL" id="KAJ6980650.1"/>
    </source>
</evidence>
<dbReference type="AlphaFoldDB" id="A0AAD6M830"/>
<evidence type="ECO:0000313" key="2">
    <source>
        <dbReference type="Proteomes" id="UP001164929"/>
    </source>
</evidence>
<proteinExistence type="predicted"/>
<sequence>MVQMMPPLKPLLAKTVSTANLPWPI</sequence>
<accession>A0AAD6M830</accession>